<evidence type="ECO:0000256" key="5">
    <source>
        <dbReference type="ARBA" id="ARBA00022801"/>
    </source>
</evidence>
<keyword evidence="3" id="KW-0540">Nuclease</keyword>
<dbReference type="PANTHER" id="PTHR33653:SF1">
    <property type="entry name" value="RIBONUCLEASE VAPC2"/>
    <property type="match status" value="1"/>
</dbReference>
<name>A0ABS1D3M9_9PROT</name>
<accession>A0ABS1D3M9</accession>
<keyword evidence="5" id="KW-0378">Hydrolase</keyword>
<dbReference type="InterPro" id="IPR050556">
    <property type="entry name" value="Type_II_TA_system_RNase"/>
</dbReference>
<organism evidence="8 9">
    <name type="scientific">Paracraurococcus ruber</name>
    <dbReference type="NCBI Taxonomy" id="77675"/>
    <lineage>
        <taxon>Bacteria</taxon>
        <taxon>Pseudomonadati</taxon>
        <taxon>Pseudomonadota</taxon>
        <taxon>Alphaproteobacteria</taxon>
        <taxon>Acetobacterales</taxon>
        <taxon>Roseomonadaceae</taxon>
        <taxon>Paracraurococcus</taxon>
    </lineage>
</organism>
<evidence type="ECO:0000256" key="3">
    <source>
        <dbReference type="ARBA" id="ARBA00022722"/>
    </source>
</evidence>
<sequence length="139" mass="15094">MTWVDTNLLLDIAHAQPGWADWSRDRMAEAAARGPLRINDIVYAEVSASFGRPAELDAFLGLLGIVVGRSPPEALVLAARTHLAYRRRGGQRSGVLPDFFIGADAAVGGGPLLTRDPRRYRTDFPDLILIAPDTGRQTS</sequence>
<keyword evidence="2" id="KW-1277">Toxin-antitoxin system</keyword>
<keyword evidence="6" id="KW-0460">Magnesium</keyword>
<dbReference type="PANTHER" id="PTHR33653">
    <property type="entry name" value="RIBONUCLEASE VAPC2"/>
    <property type="match status" value="1"/>
</dbReference>
<evidence type="ECO:0000256" key="1">
    <source>
        <dbReference type="ARBA" id="ARBA00001946"/>
    </source>
</evidence>
<dbReference type="RefSeq" id="WP_133221769.1">
    <property type="nucleotide sequence ID" value="NZ_NRSG01000306.1"/>
</dbReference>
<comment type="caution">
    <text evidence="8">The sequence shown here is derived from an EMBL/GenBank/DDBJ whole genome shotgun (WGS) entry which is preliminary data.</text>
</comment>
<evidence type="ECO:0000313" key="8">
    <source>
        <dbReference type="EMBL" id="MBK1661455.1"/>
    </source>
</evidence>
<evidence type="ECO:0000256" key="6">
    <source>
        <dbReference type="ARBA" id="ARBA00022842"/>
    </source>
</evidence>
<dbReference type="GO" id="GO:0003677">
    <property type="term" value="F:DNA binding"/>
    <property type="evidence" value="ECO:0007669"/>
    <property type="project" value="UniProtKB-KW"/>
</dbReference>
<comment type="cofactor">
    <cofactor evidence="1">
        <name>Mg(2+)</name>
        <dbReference type="ChEBI" id="CHEBI:18420"/>
    </cofactor>
</comment>
<protein>
    <submittedName>
        <fullName evidence="8">DNA-binding protein</fullName>
    </submittedName>
</protein>
<dbReference type="InterPro" id="IPR029060">
    <property type="entry name" value="PIN-like_dom_sf"/>
</dbReference>
<evidence type="ECO:0000256" key="4">
    <source>
        <dbReference type="ARBA" id="ARBA00022723"/>
    </source>
</evidence>
<dbReference type="EMBL" id="NRSG01000306">
    <property type="protein sequence ID" value="MBK1661455.1"/>
    <property type="molecule type" value="Genomic_DNA"/>
</dbReference>
<comment type="similarity">
    <text evidence="7">Belongs to the PINc/VapC protein family.</text>
</comment>
<keyword evidence="8" id="KW-0238">DNA-binding</keyword>
<evidence type="ECO:0000313" key="9">
    <source>
        <dbReference type="Proteomes" id="UP000697995"/>
    </source>
</evidence>
<dbReference type="Gene3D" id="3.40.50.1010">
    <property type="entry name" value="5'-nuclease"/>
    <property type="match status" value="1"/>
</dbReference>
<keyword evidence="4" id="KW-0479">Metal-binding</keyword>
<dbReference type="SUPFAM" id="SSF88723">
    <property type="entry name" value="PIN domain-like"/>
    <property type="match status" value="1"/>
</dbReference>
<keyword evidence="9" id="KW-1185">Reference proteome</keyword>
<evidence type="ECO:0000256" key="7">
    <source>
        <dbReference type="ARBA" id="ARBA00038093"/>
    </source>
</evidence>
<reference evidence="8 9" key="1">
    <citation type="journal article" date="2020" name="Microorganisms">
        <title>Osmotic Adaptation and Compatible Solute Biosynthesis of Phototrophic Bacteria as Revealed from Genome Analyses.</title>
        <authorList>
            <person name="Imhoff J.F."/>
            <person name="Rahn T."/>
            <person name="Kunzel S."/>
            <person name="Keller A."/>
            <person name="Neulinger S.C."/>
        </authorList>
    </citation>
    <scope>NUCLEOTIDE SEQUENCE [LARGE SCALE GENOMIC DNA]</scope>
    <source>
        <strain evidence="8 9">DSM 15382</strain>
    </source>
</reference>
<proteinExistence type="inferred from homology"/>
<gene>
    <name evidence="8" type="ORF">CKO45_24920</name>
</gene>
<evidence type="ECO:0000256" key="2">
    <source>
        <dbReference type="ARBA" id="ARBA00022649"/>
    </source>
</evidence>
<dbReference type="Proteomes" id="UP000697995">
    <property type="component" value="Unassembled WGS sequence"/>
</dbReference>